<keyword evidence="4" id="KW-0410">Iron transport</keyword>
<evidence type="ECO:0000259" key="16">
    <source>
        <dbReference type="Pfam" id="PF07715"/>
    </source>
</evidence>
<evidence type="ECO:0000256" key="5">
    <source>
        <dbReference type="ARBA" id="ARBA00022692"/>
    </source>
</evidence>
<dbReference type="PROSITE" id="PS52016">
    <property type="entry name" value="TONB_DEPENDENT_REC_3"/>
    <property type="match status" value="1"/>
</dbReference>
<evidence type="ECO:0000256" key="10">
    <source>
        <dbReference type="ARBA" id="ARBA00023136"/>
    </source>
</evidence>
<dbReference type="PANTHER" id="PTHR32552:SF68">
    <property type="entry name" value="FERRICHROME OUTER MEMBRANE TRANSPORTER_PHAGE RECEPTOR"/>
    <property type="match status" value="1"/>
</dbReference>
<evidence type="ECO:0000313" key="18">
    <source>
        <dbReference type="Proteomes" id="UP000015503"/>
    </source>
</evidence>
<dbReference type="Proteomes" id="UP000015503">
    <property type="component" value="Chromosome"/>
</dbReference>
<evidence type="ECO:0000256" key="7">
    <source>
        <dbReference type="ARBA" id="ARBA00023004"/>
    </source>
</evidence>
<dbReference type="InterPro" id="IPR000531">
    <property type="entry name" value="Beta-barrel_TonB"/>
</dbReference>
<evidence type="ECO:0000256" key="14">
    <source>
        <dbReference type="SAM" id="SignalP"/>
    </source>
</evidence>
<dbReference type="GO" id="GO:0009279">
    <property type="term" value="C:cell outer membrane"/>
    <property type="evidence" value="ECO:0007669"/>
    <property type="project" value="UniProtKB-SubCell"/>
</dbReference>
<dbReference type="CDD" id="cd01347">
    <property type="entry name" value="ligand_gated_channel"/>
    <property type="match status" value="1"/>
</dbReference>
<sequence>MTARPASPARFARCTPLFCLLLGEPLAAADPQPLEAPPLVISGSRYRAPAFDLPFSVDRVDPQQRAQPGINLSEQLSGVPGLAIQNRQNYAQEPQLSSRGFGARSAFGVRGIRLLSDGIPATTPDGQGQVSSFDLDVIDHIEVLRGPFATTYGSNSGGVVQLFSRDGEGPPRLSGGAILGSWGTQRERLTVEGGDGRVGYLVNRSHFETDGYRDHSAAQFDKTFAKLTLNPDADTRLALIYSDLNQNDTQDPQGLTWEAYRQDPRSVSANTLRFNTRKTVDQRQGGLNLERSFGDATWQTTLYSGTRRVIQFQSIPVAVQANPRQAGGVIDFKRDYQGIGSRWIQPWDIGPGRLTATAGIDYDLSSDDRQGYENFVGDSLGVKGALRRDERDDVTSTSPYLQLSWEYGDWRLLGGVRHNEVAFEVDDHFLANGDDSGNVTYRKTTPSLGATYALTPALNLYASWARGFETPTLNELSYSGADGGFGFDLAPATSEQYEMGLKAMLPDGGRLNAALFRILTEDELVVAASVGGRTQYQNAAETRRRGLELGLEQPLDENWRLELAYTWLDAKYSQAFESAGELIPSGRRMPGIAEHNLFATLAWLPRKGLSTGLEGQWRSSLEVEDSNQARAAPGYALANWYLRFEQDLRPWNFSQTLRLDNLFDRDYVGSVIIGEGNQRFYEAGAGRAWFAGLHLEYAFD</sequence>
<comment type="similarity">
    <text evidence="12 13">Belongs to the TonB-dependent receptor family.</text>
</comment>
<accession>S6AYR3</accession>
<proteinExistence type="inferred from homology"/>
<keyword evidence="17" id="KW-0675">Receptor</keyword>
<keyword evidence="2 12" id="KW-0813">Transport</keyword>
<dbReference type="OrthoDB" id="9760620at2"/>
<evidence type="ECO:0000256" key="4">
    <source>
        <dbReference type="ARBA" id="ARBA00022496"/>
    </source>
</evidence>
<dbReference type="Gene3D" id="2.170.130.10">
    <property type="entry name" value="TonB-dependent receptor, plug domain"/>
    <property type="match status" value="1"/>
</dbReference>
<dbReference type="InterPro" id="IPR036942">
    <property type="entry name" value="Beta-barrel_TonB_sf"/>
</dbReference>
<evidence type="ECO:0000256" key="6">
    <source>
        <dbReference type="ARBA" id="ARBA00022729"/>
    </source>
</evidence>
<evidence type="ECO:0000259" key="15">
    <source>
        <dbReference type="Pfam" id="PF00593"/>
    </source>
</evidence>
<keyword evidence="10 12" id="KW-0472">Membrane</keyword>
<protein>
    <submittedName>
        <fullName evidence="17">Putative TonB-dependent receptor</fullName>
    </submittedName>
</protein>
<comment type="subcellular location">
    <subcellularLocation>
        <location evidence="1 12">Cell outer membrane</location>
        <topology evidence="1 12">Multi-pass membrane protein</topology>
    </subcellularLocation>
</comment>
<feature type="domain" description="TonB-dependent receptor-like beta-barrel" evidence="15">
    <location>
        <begin position="239"/>
        <end position="662"/>
    </location>
</feature>
<evidence type="ECO:0000256" key="2">
    <source>
        <dbReference type="ARBA" id="ARBA00022448"/>
    </source>
</evidence>
<evidence type="ECO:0000256" key="13">
    <source>
        <dbReference type="RuleBase" id="RU003357"/>
    </source>
</evidence>
<organism evidence="17 18">
    <name type="scientific">Metapseudomonas resinovorans NBRC 106553</name>
    <dbReference type="NCBI Taxonomy" id="1245471"/>
    <lineage>
        <taxon>Bacteria</taxon>
        <taxon>Pseudomonadati</taxon>
        <taxon>Pseudomonadota</taxon>
        <taxon>Gammaproteobacteria</taxon>
        <taxon>Pseudomonadales</taxon>
        <taxon>Pseudomonadaceae</taxon>
        <taxon>Metapseudomonas</taxon>
    </lineage>
</organism>
<dbReference type="Gene3D" id="2.40.170.20">
    <property type="entry name" value="TonB-dependent receptor, beta-barrel domain"/>
    <property type="match status" value="1"/>
</dbReference>
<evidence type="ECO:0000313" key="17">
    <source>
        <dbReference type="EMBL" id="BAN49956.1"/>
    </source>
</evidence>
<dbReference type="RefSeq" id="WP_016494090.1">
    <property type="nucleotide sequence ID" value="NC_021499.1"/>
</dbReference>
<evidence type="ECO:0000256" key="1">
    <source>
        <dbReference type="ARBA" id="ARBA00004571"/>
    </source>
</evidence>
<dbReference type="KEGG" id="pre:PCA10_42240"/>
<keyword evidence="5 12" id="KW-0812">Transmembrane</keyword>
<dbReference type="SUPFAM" id="SSF56935">
    <property type="entry name" value="Porins"/>
    <property type="match status" value="1"/>
</dbReference>
<feature type="domain" description="TonB-dependent receptor plug" evidence="16">
    <location>
        <begin position="51"/>
        <end position="159"/>
    </location>
</feature>
<evidence type="ECO:0000256" key="12">
    <source>
        <dbReference type="PROSITE-ProRule" id="PRU01360"/>
    </source>
</evidence>
<dbReference type="InterPro" id="IPR039426">
    <property type="entry name" value="TonB-dep_rcpt-like"/>
</dbReference>
<evidence type="ECO:0000256" key="11">
    <source>
        <dbReference type="ARBA" id="ARBA00023237"/>
    </source>
</evidence>
<dbReference type="HOGENOM" id="CLU_008287_13_0_6"/>
<keyword evidence="18" id="KW-1185">Reference proteome</keyword>
<keyword evidence="8" id="KW-0406">Ion transport</keyword>
<dbReference type="PANTHER" id="PTHR32552">
    <property type="entry name" value="FERRICHROME IRON RECEPTOR-RELATED"/>
    <property type="match status" value="1"/>
</dbReference>
<keyword evidence="7" id="KW-0408">Iron</keyword>
<keyword evidence="6 14" id="KW-0732">Signal</keyword>
<keyword evidence="9 13" id="KW-0798">TonB box</keyword>
<dbReference type="Pfam" id="PF00593">
    <property type="entry name" value="TonB_dep_Rec_b-barrel"/>
    <property type="match status" value="1"/>
</dbReference>
<dbReference type="Pfam" id="PF07715">
    <property type="entry name" value="Plug"/>
    <property type="match status" value="1"/>
</dbReference>
<dbReference type="EMBL" id="AP013068">
    <property type="protein sequence ID" value="BAN49956.1"/>
    <property type="molecule type" value="Genomic_DNA"/>
</dbReference>
<evidence type="ECO:0000256" key="9">
    <source>
        <dbReference type="ARBA" id="ARBA00023077"/>
    </source>
</evidence>
<dbReference type="eggNOG" id="COG4772">
    <property type="taxonomic scope" value="Bacteria"/>
</dbReference>
<feature type="chain" id="PRO_5004536575" evidence="14">
    <location>
        <begin position="30"/>
        <end position="700"/>
    </location>
</feature>
<dbReference type="AlphaFoldDB" id="S6AYR3"/>
<dbReference type="STRING" id="1245471.PCA10_42240"/>
<gene>
    <name evidence="17" type="ORF">PCA10_42240</name>
</gene>
<dbReference type="PATRIC" id="fig|1245471.3.peg.4273"/>
<keyword evidence="3 12" id="KW-1134">Transmembrane beta strand</keyword>
<keyword evidence="11 12" id="KW-0998">Cell outer membrane</keyword>
<evidence type="ECO:0000256" key="8">
    <source>
        <dbReference type="ARBA" id="ARBA00023065"/>
    </source>
</evidence>
<reference evidence="17 18" key="1">
    <citation type="journal article" date="2013" name="Genome Announc.">
        <title>Complete Genome Sequence of the Carbazole Degrader Pseudomonas resinovorans Strain CA10 (NBRC 106553).</title>
        <authorList>
            <person name="Shintani M."/>
            <person name="Hosoyama A."/>
            <person name="Ohji S."/>
            <person name="Tsuchikane K."/>
            <person name="Takarada H."/>
            <person name="Yamazoe A."/>
            <person name="Fujita N."/>
            <person name="Nojiri H."/>
        </authorList>
    </citation>
    <scope>NUCLEOTIDE SEQUENCE [LARGE SCALE GENOMIC DNA]</scope>
    <source>
        <strain evidence="17 18">NBRC 106553</strain>
    </source>
</reference>
<evidence type="ECO:0000256" key="3">
    <source>
        <dbReference type="ARBA" id="ARBA00022452"/>
    </source>
</evidence>
<dbReference type="GO" id="GO:0015344">
    <property type="term" value="F:siderophore uptake transmembrane transporter activity"/>
    <property type="evidence" value="ECO:0007669"/>
    <property type="project" value="TreeGrafter"/>
</dbReference>
<feature type="signal peptide" evidence="14">
    <location>
        <begin position="1"/>
        <end position="29"/>
    </location>
</feature>
<dbReference type="InterPro" id="IPR037066">
    <property type="entry name" value="Plug_dom_sf"/>
</dbReference>
<dbReference type="InterPro" id="IPR012910">
    <property type="entry name" value="Plug_dom"/>
</dbReference>
<name>S6AYR3_METRE</name>